<dbReference type="PANTHER" id="PTHR12558">
    <property type="entry name" value="CELL DIVISION CYCLE 16,23,27"/>
    <property type="match status" value="1"/>
</dbReference>
<dbReference type="PANTHER" id="PTHR12558:SF13">
    <property type="entry name" value="CELL DIVISION CYCLE PROTEIN 27 HOMOLOG"/>
    <property type="match status" value="1"/>
</dbReference>
<dbReference type="Pfam" id="PF13181">
    <property type="entry name" value="TPR_8"/>
    <property type="match status" value="1"/>
</dbReference>
<dbReference type="PROSITE" id="PS50005">
    <property type="entry name" value="TPR"/>
    <property type="match status" value="2"/>
</dbReference>
<dbReference type="Gene3D" id="1.25.40.10">
    <property type="entry name" value="Tetratricopeptide repeat domain"/>
    <property type="match status" value="5"/>
</dbReference>
<evidence type="ECO:0000256" key="2">
    <source>
        <dbReference type="SAM" id="SignalP"/>
    </source>
</evidence>
<keyword evidence="3" id="KW-0449">Lipoprotein</keyword>
<keyword evidence="2" id="KW-0732">Signal</keyword>
<dbReference type="SUPFAM" id="SSF48452">
    <property type="entry name" value="TPR-like"/>
    <property type="match status" value="5"/>
</dbReference>
<evidence type="ECO:0000313" key="3">
    <source>
        <dbReference type="EMBL" id="OBV37748.1"/>
    </source>
</evidence>
<dbReference type="OrthoDB" id="5290951at2"/>
<evidence type="ECO:0000313" key="4">
    <source>
        <dbReference type="Proteomes" id="UP000092713"/>
    </source>
</evidence>
<organism evidence="3 4">
    <name type="scientific">Janthinobacterium psychrotolerans</name>
    <dbReference type="NCBI Taxonomy" id="1747903"/>
    <lineage>
        <taxon>Bacteria</taxon>
        <taxon>Pseudomonadati</taxon>
        <taxon>Pseudomonadota</taxon>
        <taxon>Betaproteobacteria</taxon>
        <taxon>Burkholderiales</taxon>
        <taxon>Oxalobacteraceae</taxon>
        <taxon>Janthinobacterium</taxon>
    </lineage>
</organism>
<sequence length="920" mass="98906">MRNTRPVISIAMLSLCSALLLACNGGQSSASLLADAQLYQQKGEPRAAIIQLKNLLQKEPDNARARLLLGSIYLDTGDALSAEKELRKAQTLGAAAADVLPLLGKAWLMAGQVDRVLKELPGDPAQPAAVLALRGDALLALGRRDEARTLFAAMQQREPGQTDALLGLARLSALEGQIAAAQLLIEQALKGKPDNLEALRLQGDVQRLQGNSSAARLAYQQILKLKPDQVQARIDLANLDITENKFADAAAQLASARKSAPGSLGVLQAQALLDFRQGKFKAALENLQLVLKAAPEHMPALLLAGAVQLALGSPQPAENYLQPFLAAHPKHLYATKMMASIEMGRGKTDAAIDLLQPLLVAFPDDVELLSLAGEAHLRARHYDKASGYFEKASLLAPNTSKLHAALGVSRLGQGESARAVSELERASLLDDKTPQAGTMLVMTLLRNKDNARALAAVQAMEKQHGSNPLVLNLKGGVYLALGDLRAARASFEQALAIDGRYLPALTNLAQIDMAEKQPERAKQRYEAALAKDKKNPDIAAALAKLAASQGKLAEAQRWLEKAHADQPDAVAPALLLSNFYLQTGATDKALALARTLQVGHPDDSDALALRAQVEYSAGEARAALDSYNKLATVQTTSAPLQMRISSLHLALGDTNNALQAARRAQAIDPALLDAQVVEVALLLDLKRPRDALAVARKVQQQQPKLAAGYKLEADVLMAQQQPREAIRLYEQAFQISRIGPLQVQLYRASVAAGMEQQADTRIGTWLREHPEDKATRLYLAGAKLKAKQYRAAIAHYQQVVANDPGNVVALNDLAWAYLQDKDSRALATAEQAHQLAPDNPAVLDTFGWIALEQGDTKRATELLRRAASLAPNAAEIQYHLAAALARTGDKPAARKRLEQLLAANKDFAQRAEAQALLARL</sequence>
<gene>
    <name evidence="3" type="ORF">ASR47_100420</name>
</gene>
<feature type="signal peptide" evidence="2">
    <location>
        <begin position="1"/>
        <end position="22"/>
    </location>
</feature>
<comment type="caution">
    <text evidence="3">The sequence shown here is derived from an EMBL/GenBank/DDBJ whole genome shotgun (WGS) entry which is preliminary data.</text>
</comment>
<evidence type="ECO:0000256" key="1">
    <source>
        <dbReference type="PROSITE-ProRule" id="PRU00339"/>
    </source>
</evidence>
<feature type="chain" id="PRO_5008510037" evidence="2">
    <location>
        <begin position="23"/>
        <end position="920"/>
    </location>
</feature>
<reference evidence="3 4" key="1">
    <citation type="submission" date="2016-04" db="EMBL/GenBank/DDBJ databases">
        <title>Draft genome sequence of Janthinobacterium psychrotolerans sp. nov., isolated from freshwater sediments in Denmark.</title>
        <authorList>
            <person name="Gong X."/>
            <person name="Skrivergaard S."/>
            <person name="Korsgaard B.S."/>
            <person name="Schreiber L."/>
            <person name="Marshall I.P."/>
            <person name="Finster K."/>
            <person name="Schramm A."/>
        </authorList>
    </citation>
    <scope>NUCLEOTIDE SEQUENCE [LARGE SCALE GENOMIC DNA]</scope>
    <source>
        <strain evidence="3 4">S3-2</strain>
    </source>
</reference>
<dbReference type="Pfam" id="PF14559">
    <property type="entry name" value="TPR_19"/>
    <property type="match status" value="6"/>
</dbReference>
<dbReference type="RefSeq" id="WP_065309307.1">
    <property type="nucleotide sequence ID" value="NZ_LOCQ01000059.1"/>
</dbReference>
<protein>
    <submittedName>
        <fullName evidence="3">Putative PEP-CTERM system TPR-repeat lipoprotein</fullName>
    </submittedName>
</protein>
<dbReference type="InterPro" id="IPR014266">
    <property type="entry name" value="PEP-CTERM_TPR_PrsT"/>
</dbReference>
<dbReference type="PATRIC" id="fig|1747903.4.peg.1277"/>
<accession>A0A1A7C091</accession>
<proteinExistence type="predicted"/>
<feature type="repeat" description="TPR" evidence="1">
    <location>
        <begin position="840"/>
        <end position="873"/>
    </location>
</feature>
<dbReference type="PROSITE" id="PS51257">
    <property type="entry name" value="PROKAR_LIPOPROTEIN"/>
    <property type="match status" value="1"/>
</dbReference>
<name>A0A1A7C091_9BURK</name>
<dbReference type="InterPro" id="IPR019734">
    <property type="entry name" value="TPR_rpt"/>
</dbReference>
<dbReference type="InterPro" id="IPR011990">
    <property type="entry name" value="TPR-like_helical_dom_sf"/>
</dbReference>
<dbReference type="Proteomes" id="UP000092713">
    <property type="component" value="Unassembled WGS sequence"/>
</dbReference>
<dbReference type="STRING" id="1747903.ASR47_100420"/>
<keyword evidence="4" id="KW-1185">Reference proteome</keyword>
<dbReference type="EMBL" id="LOCQ01000059">
    <property type="protein sequence ID" value="OBV37748.1"/>
    <property type="molecule type" value="Genomic_DNA"/>
</dbReference>
<dbReference type="AlphaFoldDB" id="A0A1A7C091"/>
<feature type="repeat" description="TPR" evidence="1">
    <location>
        <begin position="366"/>
        <end position="399"/>
    </location>
</feature>
<dbReference type="SMART" id="SM00028">
    <property type="entry name" value="TPR"/>
    <property type="match status" value="17"/>
</dbReference>
<keyword evidence="1" id="KW-0802">TPR repeat</keyword>
<dbReference type="Pfam" id="PF13432">
    <property type="entry name" value="TPR_16"/>
    <property type="match status" value="2"/>
</dbReference>
<dbReference type="NCBIfam" id="TIGR02917">
    <property type="entry name" value="PEP_TPR_lipo"/>
    <property type="match status" value="1"/>
</dbReference>